<reference evidence="2" key="1">
    <citation type="journal article" date="2020" name="Stud. Mycol.">
        <title>101 Dothideomycetes genomes: a test case for predicting lifestyles and emergence of pathogens.</title>
        <authorList>
            <person name="Haridas S."/>
            <person name="Albert R."/>
            <person name="Binder M."/>
            <person name="Bloem J."/>
            <person name="Labutti K."/>
            <person name="Salamov A."/>
            <person name="Andreopoulos B."/>
            <person name="Baker S."/>
            <person name="Barry K."/>
            <person name="Bills G."/>
            <person name="Bluhm B."/>
            <person name="Cannon C."/>
            <person name="Castanera R."/>
            <person name="Culley D."/>
            <person name="Daum C."/>
            <person name="Ezra D."/>
            <person name="Gonzalez J."/>
            <person name="Henrissat B."/>
            <person name="Kuo A."/>
            <person name="Liang C."/>
            <person name="Lipzen A."/>
            <person name="Lutzoni F."/>
            <person name="Magnuson J."/>
            <person name="Mondo S."/>
            <person name="Nolan M."/>
            <person name="Ohm R."/>
            <person name="Pangilinan J."/>
            <person name="Park H.-J."/>
            <person name="Ramirez L."/>
            <person name="Alfaro M."/>
            <person name="Sun H."/>
            <person name="Tritt A."/>
            <person name="Yoshinaga Y."/>
            <person name="Zwiers L.-H."/>
            <person name="Turgeon B."/>
            <person name="Goodwin S."/>
            <person name="Spatafora J."/>
            <person name="Crous P."/>
            <person name="Grigoriev I."/>
        </authorList>
    </citation>
    <scope>NUCLEOTIDE SEQUENCE</scope>
    <source>
        <strain evidence="2">CBS 113979</strain>
    </source>
</reference>
<sequence>MATHRILELPLRSPRLSTAPPGPPSPPDMESLSLDDDPARPRFQYFVTPPSPVHGEQDRSQMRSMVSTAPVPRSSRCSQVEADKSQMPKSISPATIARPSTPSRVVVGHSQFRDLVSTAPIPRSPRSSHPGQVVVENSQMGELVSTAPIPRSPRSSLPNQIEVDHSQMRNLVSTVPIPRSPRSPRHEQAEGSSSWFSLRDEESRPGTPQQASSIMSSEHAQREHPELSTTAPETKLCKHSLTSGGYYNMTRNSAESEKKSFAELHTMGLVEFDGCKGCAELEELFNKK</sequence>
<dbReference type="Proteomes" id="UP000800041">
    <property type="component" value="Unassembled WGS sequence"/>
</dbReference>
<name>A0A6G1H114_9PEZI</name>
<proteinExistence type="predicted"/>
<protein>
    <submittedName>
        <fullName evidence="2">Uncharacterized protein</fullName>
    </submittedName>
</protein>
<evidence type="ECO:0000256" key="1">
    <source>
        <dbReference type="SAM" id="MobiDB-lite"/>
    </source>
</evidence>
<dbReference type="EMBL" id="ML977155">
    <property type="protein sequence ID" value="KAF1986737.1"/>
    <property type="molecule type" value="Genomic_DNA"/>
</dbReference>
<evidence type="ECO:0000313" key="2">
    <source>
        <dbReference type="EMBL" id="KAF1986737.1"/>
    </source>
</evidence>
<evidence type="ECO:0000313" key="3">
    <source>
        <dbReference type="Proteomes" id="UP000800041"/>
    </source>
</evidence>
<feature type="compositionally biased region" description="Polar residues" evidence="1">
    <location>
        <begin position="206"/>
        <end position="218"/>
    </location>
</feature>
<feature type="region of interest" description="Disordered" evidence="1">
    <location>
        <begin position="1"/>
        <end position="105"/>
    </location>
</feature>
<dbReference type="AlphaFoldDB" id="A0A6G1H114"/>
<feature type="compositionally biased region" description="Polar residues" evidence="1">
    <location>
        <begin position="125"/>
        <end position="140"/>
    </location>
</feature>
<accession>A0A6G1H114</accession>
<organism evidence="2 3">
    <name type="scientific">Aulographum hederae CBS 113979</name>
    <dbReference type="NCBI Taxonomy" id="1176131"/>
    <lineage>
        <taxon>Eukaryota</taxon>
        <taxon>Fungi</taxon>
        <taxon>Dikarya</taxon>
        <taxon>Ascomycota</taxon>
        <taxon>Pezizomycotina</taxon>
        <taxon>Dothideomycetes</taxon>
        <taxon>Pleosporomycetidae</taxon>
        <taxon>Aulographales</taxon>
        <taxon>Aulographaceae</taxon>
    </lineage>
</organism>
<feature type="compositionally biased region" description="Polar residues" evidence="1">
    <location>
        <begin position="87"/>
        <end position="103"/>
    </location>
</feature>
<gene>
    <name evidence="2" type="ORF">K402DRAFT_393364</name>
</gene>
<keyword evidence="3" id="KW-1185">Reference proteome</keyword>
<feature type="region of interest" description="Disordered" evidence="1">
    <location>
        <begin position="117"/>
        <end position="236"/>
    </location>
</feature>